<reference evidence="1" key="1">
    <citation type="journal article" date="2015" name="Nature">
        <title>Complex archaea that bridge the gap between prokaryotes and eukaryotes.</title>
        <authorList>
            <person name="Spang A."/>
            <person name="Saw J.H."/>
            <person name="Jorgensen S.L."/>
            <person name="Zaremba-Niedzwiedzka K."/>
            <person name="Martijn J."/>
            <person name="Lind A.E."/>
            <person name="van Eijk R."/>
            <person name="Schleper C."/>
            <person name="Guy L."/>
            <person name="Ettema T.J."/>
        </authorList>
    </citation>
    <scope>NUCLEOTIDE SEQUENCE</scope>
</reference>
<name>A0A0F9LZC9_9ZZZZ</name>
<evidence type="ECO:0000313" key="1">
    <source>
        <dbReference type="EMBL" id="KKN00470.1"/>
    </source>
</evidence>
<proteinExistence type="predicted"/>
<protein>
    <submittedName>
        <fullName evidence="1">Uncharacterized protein</fullName>
    </submittedName>
</protein>
<accession>A0A0F9LZC9</accession>
<dbReference type="EMBL" id="LAZR01005372">
    <property type="protein sequence ID" value="KKN00470.1"/>
    <property type="molecule type" value="Genomic_DNA"/>
</dbReference>
<gene>
    <name evidence="1" type="ORF">LCGC14_1137660</name>
</gene>
<dbReference type="AlphaFoldDB" id="A0A0F9LZC9"/>
<comment type="caution">
    <text evidence="1">The sequence shown here is derived from an EMBL/GenBank/DDBJ whole genome shotgun (WGS) entry which is preliminary data.</text>
</comment>
<organism evidence="1">
    <name type="scientific">marine sediment metagenome</name>
    <dbReference type="NCBI Taxonomy" id="412755"/>
    <lineage>
        <taxon>unclassified sequences</taxon>
        <taxon>metagenomes</taxon>
        <taxon>ecological metagenomes</taxon>
    </lineage>
</organism>
<sequence length="66" mass="7837">MSEWRPEGWENPYFTQERYDECEGAYEDGADAMLAALRESAKKAPWREWLHLWYPLTFYVSDGDNG</sequence>